<comment type="caution">
    <text evidence="2">The sequence shown here is derived from an EMBL/GenBank/DDBJ whole genome shotgun (WGS) entry which is preliminary data.</text>
</comment>
<dbReference type="AlphaFoldDB" id="A0A2A9P6B6"/>
<proteinExistence type="predicted"/>
<gene>
    <name evidence="2" type="ORF">XA68_16391</name>
</gene>
<keyword evidence="3" id="KW-1185">Reference proteome</keyword>
<evidence type="ECO:0000313" key="2">
    <source>
        <dbReference type="EMBL" id="PFH56531.1"/>
    </source>
</evidence>
<dbReference type="EMBL" id="LAZP02000560">
    <property type="protein sequence ID" value="PFH56531.1"/>
    <property type="molecule type" value="Genomic_DNA"/>
</dbReference>
<accession>A0A2A9P6B6</accession>
<evidence type="ECO:0000256" key="1">
    <source>
        <dbReference type="SAM" id="MobiDB-lite"/>
    </source>
</evidence>
<name>A0A2A9P6B6_OPHUN</name>
<dbReference type="Proteomes" id="UP000037136">
    <property type="component" value="Unassembled WGS sequence"/>
</dbReference>
<protein>
    <submittedName>
        <fullName evidence="2">Uncharacterized protein</fullName>
    </submittedName>
</protein>
<organism evidence="2 3">
    <name type="scientific">Ophiocordyceps unilateralis</name>
    <name type="common">Zombie-ant fungus</name>
    <name type="synonym">Torrubia unilateralis</name>
    <dbReference type="NCBI Taxonomy" id="268505"/>
    <lineage>
        <taxon>Eukaryota</taxon>
        <taxon>Fungi</taxon>
        <taxon>Dikarya</taxon>
        <taxon>Ascomycota</taxon>
        <taxon>Pezizomycotina</taxon>
        <taxon>Sordariomycetes</taxon>
        <taxon>Hypocreomycetidae</taxon>
        <taxon>Hypocreales</taxon>
        <taxon>Ophiocordycipitaceae</taxon>
        <taxon>Ophiocordyceps</taxon>
    </lineage>
</organism>
<reference evidence="2 3" key="2">
    <citation type="journal article" date="2017" name="Sci. Rep.">
        <title>Ant-infecting Ophiocordyceps genomes reveal a high diversity of potential behavioral manipulation genes and a possible major role for enterotoxins.</title>
        <authorList>
            <person name="de Bekker C."/>
            <person name="Ohm R.A."/>
            <person name="Evans H.C."/>
            <person name="Brachmann A."/>
            <person name="Hughes D.P."/>
        </authorList>
    </citation>
    <scope>NUCLEOTIDE SEQUENCE [LARGE SCALE GENOMIC DNA]</scope>
    <source>
        <strain evidence="2 3">SC16a</strain>
    </source>
</reference>
<feature type="region of interest" description="Disordered" evidence="1">
    <location>
        <begin position="1"/>
        <end position="74"/>
    </location>
</feature>
<sequence length="162" mass="17696">MASADDIDEAGSLYDEKGKPTVCSERGVGNPMNEPALAQHDSKKPDVASSSNSTTVNERDEARHGVEPADHVPSAENDVLKVAIAEIRADIIQVSGDVDALNENITECERSVKLDLEKLGTKLDETEVDQLRELIVAKFAALRINVIERLRRAFGKFLDRVA</sequence>
<reference evidence="2 3" key="1">
    <citation type="journal article" date="2015" name="BMC Genomics">
        <title>Gene expression during zombie ant biting behavior reflects the complexity underlying fungal parasitic behavioral manipulation.</title>
        <authorList>
            <person name="de Bekker C."/>
            <person name="Ohm R.A."/>
            <person name="Loreto R.G."/>
            <person name="Sebastian A."/>
            <person name="Albert I."/>
            <person name="Merrow M."/>
            <person name="Brachmann A."/>
            <person name="Hughes D.P."/>
        </authorList>
    </citation>
    <scope>NUCLEOTIDE SEQUENCE [LARGE SCALE GENOMIC DNA]</scope>
    <source>
        <strain evidence="2 3">SC16a</strain>
    </source>
</reference>
<feature type="compositionally biased region" description="Basic and acidic residues" evidence="1">
    <location>
        <begin position="57"/>
        <end position="70"/>
    </location>
</feature>
<evidence type="ECO:0000313" key="3">
    <source>
        <dbReference type="Proteomes" id="UP000037136"/>
    </source>
</evidence>